<evidence type="ECO:0000259" key="1">
    <source>
        <dbReference type="PROSITE" id="PS50943"/>
    </source>
</evidence>
<proteinExistence type="predicted"/>
<reference evidence="2 3" key="1">
    <citation type="submission" date="2018-08" db="EMBL/GenBank/DDBJ databases">
        <title>EfsSzw_1, Complete genome sequences of 3 novel enterobacteria, Pakpunavirus like phages.</title>
        <authorList>
            <person name="Yuan S."/>
            <person name="Ma Y."/>
            <person name="Liu Q."/>
        </authorList>
    </citation>
    <scope>NUCLEOTIDE SEQUENCE [LARGE SCALE GENOMIC DNA]</scope>
</reference>
<dbReference type="Proteomes" id="UP000289690">
    <property type="component" value="Segment"/>
</dbReference>
<name>A0A411B7E9_9CAUD</name>
<feature type="domain" description="HTH cro/C1-type" evidence="1">
    <location>
        <begin position="15"/>
        <end position="69"/>
    </location>
</feature>
<accession>A0A411B7E9</accession>
<dbReference type="InterPro" id="IPR001387">
    <property type="entry name" value="Cro/C1-type_HTH"/>
</dbReference>
<dbReference type="EMBL" id="MH791397">
    <property type="protein sequence ID" value="QAX97543.1"/>
    <property type="molecule type" value="Genomic_DNA"/>
</dbReference>
<sequence length="76" mass="8845">MEGRIVESKPKPLVLKRVREEKHESLRSVAKKLGVHWSTVSYWEHGIKKPRANNQAKLARIFDMPAEKLLEPDDKN</sequence>
<dbReference type="Pfam" id="PF01381">
    <property type="entry name" value="HTH_3"/>
    <property type="match status" value="1"/>
</dbReference>
<evidence type="ECO:0000313" key="3">
    <source>
        <dbReference type="Proteomes" id="UP000289690"/>
    </source>
</evidence>
<organism evidence="2 3">
    <name type="scientific">Enterococcus phage EfsSzw-1</name>
    <dbReference type="NCBI Taxonomy" id="2419745"/>
    <lineage>
        <taxon>Viruses</taxon>
        <taxon>Duplodnaviria</taxon>
        <taxon>Heunggongvirae</taxon>
        <taxon>Uroviricota</taxon>
        <taxon>Caudoviricetes</taxon>
        <taxon>Herelleviridae</taxon>
        <taxon>Brockvirinae</taxon>
        <taxon>Schiekvirus</taxon>
        <taxon>Schiekvirus Efsszw1</taxon>
    </lineage>
</organism>
<dbReference type="SUPFAM" id="SSF47413">
    <property type="entry name" value="lambda repressor-like DNA-binding domains"/>
    <property type="match status" value="1"/>
</dbReference>
<protein>
    <submittedName>
        <fullName evidence="2">Putative transcriptional regulator</fullName>
    </submittedName>
</protein>
<dbReference type="GO" id="GO:0003677">
    <property type="term" value="F:DNA binding"/>
    <property type="evidence" value="ECO:0007669"/>
    <property type="project" value="InterPro"/>
</dbReference>
<dbReference type="InterPro" id="IPR010982">
    <property type="entry name" value="Lambda_DNA-bd_dom_sf"/>
</dbReference>
<keyword evidence="3" id="KW-1185">Reference proteome</keyword>
<evidence type="ECO:0000313" key="2">
    <source>
        <dbReference type="EMBL" id="QAX97543.1"/>
    </source>
</evidence>
<dbReference type="Gene3D" id="1.10.260.40">
    <property type="entry name" value="lambda repressor-like DNA-binding domains"/>
    <property type="match status" value="1"/>
</dbReference>
<gene>
    <name evidence="2" type="ORF">EfsSzw1_73</name>
</gene>
<dbReference type="CDD" id="cd00093">
    <property type="entry name" value="HTH_XRE"/>
    <property type="match status" value="1"/>
</dbReference>
<dbReference type="PROSITE" id="PS50943">
    <property type="entry name" value="HTH_CROC1"/>
    <property type="match status" value="1"/>
</dbReference>
<dbReference type="SMART" id="SM00530">
    <property type="entry name" value="HTH_XRE"/>
    <property type="match status" value="1"/>
</dbReference>